<gene>
    <name evidence="1" type="ORF">UFOPK3992_00100</name>
</gene>
<proteinExistence type="predicted"/>
<reference evidence="1" key="1">
    <citation type="submission" date="2020-05" db="EMBL/GenBank/DDBJ databases">
        <authorList>
            <person name="Chiriac C."/>
            <person name="Salcher M."/>
            <person name="Ghai R."/>
            <person name="Kavagutti S V."/>
        </authorList>
    </citation>
    <scope>NUCLEOTIDE SEQUENCE</scope>
</reference>
<name>A0A6J7NFU4_9ZZZZ</name>
<organism evidence="1">
    <name type="scientific">freshwater metagenome</name>
    <dbReference type="NCBI Taxonomy" id="449393"/>
    <lineage>
        <taxon>unclassified sequences</taxon>
        <taxon>metagenomes</taxon>
        <taxon>ecological metagenomes</taxon>
    </lineage>
</organism>
<dbReference type="AlphaFoldDB" id="A0A6J7NFU4"/>
<protein>
    <submittedName>
        <fullName evidence="1">Unannotated protein</fullName>
    </submittedName>
</protein>
<dbReference type="EMBL" id="CAFBOZ010000008">
    <property type="protein sequence ID" value="CAB4991996.1"/>
    <property type="molecule type" value="Genomic_DNA"/>
</dbReference>
<evidence type="ECO:0000313" key="1">
    <source>
        <dbReference type="EMBL" id="CAB4991996.1"/>
    </source>
</evidence>
<accession>A0A6J7NFU4</accession>
<sequence length="30" mass="3364">MSAGEFTDHAIWVWEKQPDPLAEAPVFPHG</sequence>